<evidence type="ECO:0000256" key="5">
    <source>
        <dbReference type="ARBA" id="ARBA00023163"/>
    </source>
</evidence>
<evidence type="ECO:0000313" key="7">
    <source>
        <dbReference type="EMBL" id="HIX01666.1"/>
    </source>
</evidence>
<comment type="subcellular location">
    <subcellularLocation>
        <location evidence="1">Cytoplasm</location>
    </subcellularLocation>
</comment>
<dbReference type="Pfam" id="PF22381">
    <property type="entry name" value="Staph_reg_Sar_Rot"/>
    <property type="match status" value="1"/>
</dbReference>
<keyword evidence="5" id="KW-0804">Transcription</keyword>
<dbReference type="Proteomes" id="UP000823963">
    <property type="component" value="Unassembled WGS sequence"/>
</dbReference>
<name>A0A9D1UWH5_9LACO</name>
<dbReference type="GO" id="GO:0003700">
    <property type="term" value="F:DNA-binding transcription factor activity"/>
    <property type="evidence" value="ECO:0007669"/>
    <property type="project" value="InterPro"/>
</dbReference>
<reference evidence="7" key="2">
    <citation type="submission" date="2021-04" db="EMBL/GenBank/DDBJ databases">
        <authorList>
            <person name="Gilroy R."/>
        </authorList>
    </citation>
    <scope>NUCLEOTIDE SEQUENCE</scope>
    <source>
        <strain evidence="7">6627</strain>
    </source>
</reference>
<evidence type="ECO:0000256" key="4">
    <source>
        <dbReference type="ARBA" id="ARBA00023125"/>
    </source>
</evidence>
<dbReference type="SMART" id="SM00347">
    <property type="entry name" value="HTH_MARR"/>
    <property type="match status" value="1"/>
</dbReference>
<dbReference type="EMBL" id="DXFP01000021">
    <property type="protein sequence ID" value="HIX01666.1"/>
    <property type="molecule type" value="Genomic_DNA"/>
</dbReference>
<dbReference type="GO" id="GO:0006950">
    <property type="term" value="P:response to stress"/>
    <property type="evidence" value="ECO:0007669"/>
    <property type="project" value="TreeGrafter"/>
</dbReference>
<dbReference type="InterPro" id="IPR039422">
    <property type="entry name" value="MarR/SlyA-like"/>
</dbReference>
<evidence type="ECO:0000256" key="2">
    <source>
        <dbReference type="ARBA" id="ARBA00022490"/>
    </source>
</evidence>
<dbReference type="InterPro" id="IPR036390">
    <property type="entry name" value="WH_DNA-bd_sf"/>
</dbReference>
<dbReference type="InterPro" id="IPR055166">
    <property type="entry name" value="Transc_reg_Sar_Rot_HTH"/>
</dbReference>
<dbReference type="InterPro" id="IPR000835">
    <property type="entry name" value="HTH_MarR-typ"/>
</dbReference>
<dbReference type="Gene3D" id="1.10.10.10">
    <property type="entry name" value="Winged helix-like DNA-binding domain superfamily/Winged helix DNA-binding domain"/>
    <property type="match status" value="1"/>
</dbReference>
<comment type="caution">
    <text evidence="7">The sequence shown here is derived from an EMBL/GenBank/DDBJ whole genome shotgun (WGS) entry which is preliminary data.</text>
</comment>
<protein>
    <submittedName>
        <fullName evidence="7">MarR family transcriptional regulator</fullName>
    </submittedName>
</protein>
<feature type="domain" description="HTH marR-type" evidence="6">
    <location>
        <begin position="10"/>
        <end position="141"/>
    </location>
</feature>
<accession>A0A9D1UWH5</accession>
<keyword evidence="2" id="KW-0963">Cytoplasm</keyword>
<keyword evidence="3" id="KW-0805">Transcription regulation</keyword>
<organism evidence="7 8">
    <name type="scientific">Candidatus Ligilactobacillus excrementigallinarum</name>
    <dbReference type="NCBI Taxonomy" id="2838641"/>
    <lineage>
        <taxon>Bacteria</taxon>
        <taxon>Bacillati</taxon>
        <taxon>Bacillota</taxon>
        <taxon>Bacilli</taxon>
        <taxon>Lactobacillales</taxon>
        <taxon>Lactobacillaceae</taxon>
        <taxon>Ligilactobacillus</taxon>
    </lineage>
</organism>
<reference evidence="7" key="1">
    <citation type="journal article" date="2021" name="PeerJ">
        <title>Extensive microbial diversity within the chicken gut microbiome revealed by metagenomics and culture.</title>
        <authorList>
            <person name="Gilroy R."/>
            <person name="Ravi A."/>
            <person name="Getino M."/>
            <person name="Pursley I."/>
            <person name="Horton D.L."/>
            <person name="Alikhan N.F."/>
            <person name="Baker D."/>
            <person name="Gharbi K."/>
            <person name="Hall N."/>
            <person name="Watson M."/>
            <person name="Adriaenssens E.M."/>
            <person name="Foster-Nyarko E."/>
            <person name="Jarju S."/>
            <person name="Secka A."/>
            <person name="Antonio M."/>
            <person name="Oren A."/>
            <person name="Chaudhuri R.R."/>
            <person name="La Ragione R."/>
            <person name="Hildebrand F."/>
            <person name="Pallen M.J."/>
        </authorList>
    </citation>
    <scope>NUCLEOTIDE SEQUENCE</scope>
    <source>
        <strain evidence="7">6627</strain>
    </source>
</reference>
<dbReference type="PANTHER" id="PTHR33164:SF5">
    <property type="entry name" value="ORGANIC HYDROPEROXIDE RESISTANCE TRANSCRIPTIONAL REGULATOR"/>
    <property type="match status" value="1"/>
</dbReference>
<evidence type="ECO:0000259" key="6">
    <source>
        <dbReference type="PROSITE" id="PS50995"/>
    </source>
</evidence>
<evidence type="ECO:0000256" key="1">
    <source>
        <dbReference type="ARBA" id="ARBA00004496"/>
    </source>
</evidence>
<evidence type="ECO:0000256" key="3">
    <source>
        <dbReference type="ARBA" id="ARBA00023015"/>
    </source>
</evidence>
<dbReference type="AlphaFoldDB" id="A0A9D1UWH5"/>
<dbReference type="GO" id="GO:0005737">
    <property type="term" value="C:cytoplasm"/>
    <property type="evidence" value="ECO:0007669"/>
    <property type="project" value="UniProtKB-SubCell"/>
</dbReference>
<evidence type="ECO:0000313" key="8">
    <source>
        <dbReference type="Proteomes" id="UP000823963"/>
    </source>
</evidence>
<dbReference type="PANTHER" id="PTHR33164">
    <property type="entry name" value="TRANSCRIPTIONAL REGULATOR, MARR FAMILY"/>
    <property type="match status" value="1"/>
</dbReference>
<dbReference type="SUPFAM" id="SSF46785">
    <property type="entry name" value="Winged helix' DNA-binding domain"/>
    <property type="match status" value="1"/>
</dbReference>
<dbReference type="GO" id="GO:0003677">
    <property type="term" value="F:DNA binding"/>
    <property type="evidence" value="ECO:0007669"/>
    <property type="project" value="UniProtKB-KW"/>
</dbReference>
<proteinExistence type="predicted"/>
<gene>
    <name evidence="7" type="ORF">H9861_02810</name>
</gene>
<dbReference type="InterPro" id="IPR036388">
    <property type="entry name" value="WH-like_DNA-bd_sf"/>
</dbReference>
<sequence>MLEHKPYHLEDELCFAIYSAQKSYNHFYSEALKKFNLTYPQYITLLVMWEERRPMMVKDIGKRLNLDTGTLTPLLKRLEMSGWVTRTRSGLDGRRVYLELTEKAKNKEKDVKNAVSYSFRLIDMNSKEYETSVKLLQEITRKLNELNASIDEIRERNRF</sequence>
<keyword evidence="4" id="KW-0238">DNA-binding</keyword>
<dbReference type="PROSITE" id="PS50995">
    <property type="entry name" value="HTH_MARR_2"/>
    <property type="match status" value="1"/>
</dbReference>